<comment type="caution">
    <text evidence="2">The sequence shown here is derived from an EMBL/GenBank/DDBJ whole genome shotgun (WGS) entry which is preliminary data.</text>
</comment>
<gene>
    <name evidence="2" type="ORF">GCM10008171_30120</name>
</gene>
<organism evidence="2 3">
    <name type="scientific">Methylopila jiangsuensis</name>
    <dbReference type="NCBI Taxonomy" id="586230"/>
    <lineage>
        <taxon>Bacteria</taxon>
        <taxon>Pseudomonadati</taxon>
        <taxon>Pseudomonadota</taxon>
        <taxon>Alphaproteobacteria</taxon>
        <taxon>Hyphomicrobiales</taxon>
        <taxon>Methylopilaceae</taxon>
        <taxon>Methylopila</taxon>
    </lineage>
</organism>
<dbReference type="InterPro" id="IPR018666">
    <property type="entry name" value="DUF2125"/>
</dbReference>
<keyword evidence="3" id="KW-1185">Reference proteome</keyword>
<dbReference type="RefSeq" id="WP_271205596.1">
    <property type="nucleotide sequence ID" value="NZ_BSFK01000016.1"/>
</dbReference>
<keyword evidence="1" id="KW-1133">Transmembrane helix</keyword>
<dbReference type="AlphaFoldDB" id="A0A9W6N4W4"/>
<dbReference type="Proteomes" id="UP001143364">
    <property type="component" value="Unassembled WGS sequence"/>
</dbReference>
<evidence type="ECO:0000313" key="2">
    <source>
        <dbReference type="EMBL" id="GLK77758.1"/>
    </source>
</evidence>
<evidence type="ECO:0000256" key="1">
    <source>
        <dbReference type="SAM" id="Phobius"/>
    </source>
</evidence>
<evidence type="ECO:0000313" key="3">
    <source>
        <dbReference type="Proteomes" id="UP001143364"/>
    </source>
</evidence>
<reference evidence="2" key="1">
    <citation type="journal article" date="2014" name="Int. J. Syst. Evol. Microbiol.">
        <title>Complete genome sequence of Corynebacterium casei LMG S-19264T (=DSM 44701T), isolated from a smear-ripened cheese.</title>
        <authorList>
            <consortium name="US DOE Joint Genome Institute (JGI-PGF)"/>
            <person name="Walter F."/>
            <person name="Albersmeier A."/>
            <person name="Kalinowski J."/>
            <person name="Ruckert C."/>
        </authorList>
    </citation>
    <scope>NUCLEOTIDE SEQUENCE</scope>
    <source>
        <strain evidence="2">VKM B-2555</strain>
    </source>
</reference>
<protein>
    <recommendedName>
        <fullName evidence="4">DUF2125 domain-containing protein</fullName>
    </recommendedName>
</protein>
<evidence type="ECO:0008006" key="4">
    <source>
        <dbReference type="Google" id="ProtNLM"/>
    </source>
</evidence>
<accession>A0A9W6N4W4</accession>
<feature type="transmembrane region" description="Helical" evidence="1">
    <location>
        <begin position="12"/>
        <end position="33"/>
    </location>
</feature>
<sequence length="346" mass="37184">MTADTAPRRWPIYAPTFALLLAAAGWSAFWWYAAGRAEQAADAFMAREAAKGRVYACGERTTRGYPFRIELNCERPSVSVRDGEDHMTLEAPRLAAVAQVYDPRRMIVDLTGPVSFMDARGRRGEAAFRTAQASGTATLDGRLERASAVIADPRLTLDGTEQMAGARFEAHLRRTPDAGQGAYDVALALDAATSPWLGLLPVGEGPATLELQASVTQAGELRPAPLEERLRAFQAADGRVRIDVARLIRGDVEARIDGDLGLDVDGRPDGRLTLTARGLDEIIGAFAGGAGGRKNDLLSSLLGAGAQMLGKPAKIDDKPATSYDLTLDRGRVELGPIRLYRLPPLY</sequence>
<dbReference type="Pfam" id="PF09898">
    <property type="entry name" value="DUF2125"/>
    <property type="match status" value="1"/>
</dbReference>
<dbReference type="EMBL" id="BSFK01000016">
    <property type="protein sequence ID" value="GLK77758.1"/>
    <property type="molecule type" value="Genomic_DNA"/>
</dbReference>
<proteinExistence type="predicted"/>
<keyword evidence="1" id="KW-0812">Transmembrane</keyword>
<name>A0A9W6N4W4_9HYPH</name>
<reference evidence="2" key="2">
    <citation type="submission" date="2023-01" db="EMBL/GenBank/DDBJ databases">
        <authorList>
            <person name="Sun Q."/>
            <person name="Evtushenko L."/>
        </authorList>
    </citation>
    <scope>NUCLEOTIDE SEQUENCE</scope>
    <source>
        <strain evidence="2">VKM B-2555</strain>
    </source>
</reference>
<keyword evidence="1" id="KW-0472">Membrane</keyword>